<keyword evidence="2" id="KW-1185">Reference proteome</keyword>
<sequence>MKLNAVNEGIWHQIDRPHGRLKLERILDGIIDFSKSYQGTLVTETTLVSGMNDGTDHLESIAKQIAKIKP</sequence>
<dbReference type="RefSeq" id="WP_066089583.1">
    <property type="nucleotide sequence ID" value="NZ_LRVM01000010.1"/>
</dbReference>
<evidence type="ECO:0000313" key="2">
    <source>
        <dbReference type="Proteomes" id="UP000070539"/>
    </source>
</evidence>
<dbReference type="AlphaFoldDB" id="A0A136WC48"/>
<reference evidence="1 2" key="1">
    <citation type="submission" date="2016-01" db="EMBL/GenBank/DDBJ databases">
        <title>Genome sequence of Clostridium neopropionicum X4, DSM-3847.</title>
        <authorList>
            <person name="Poehlein A."/>
            <person name="Beck M.H."/>
            <person name="Bengelsdorf F.R."/>
            <person name="Daniel R."/>
            <person name="Duerre P."/>
        </authorList>
    </citation>
    <scope>NUCLEOTIDE SEQUENCE [LARGE SCALE GENOMIC DNA]</scope>
    <source>
        <strain evidence="1 2">DSM-3847</strain>
    </source>
</reference>
<organism evidence="1 2">
    <name type="scientific">Anaerotignum neopropionicum</name>
    <dbReference type="NCBI Taxonomy" id="36847"/>
    <lineage>
        <taxon>Bacteria</taxon>
        <taxon>Bacillati</taxon>
        <taxon>Bacillota</taxon>
        <taxon>Clostridia</taxon>
        <taxon>Lachnospirales</taxon>
        <taxon>Anaerotignaceae</taxon>
        <taxon>Anaerotignum</taxon>
    </lineage>
</organism>
<protein>
    <submittedName>
        <fullName evidence="1">Uncharacterized protein</fullName>
    </submittedName>
</protein>
<gene>
    <name evidence="1" type="ORF">CLNEO_24470</name>
</gene>
<comment type="caution">
    <text evidence="1">The sequence shown here is derived from an EMBL/GenBank/DDBJ whole genome shotgun (WGS) entry which is preliminary data.</text>
</comment>
<dbReference type="EMBL" id="LRVM01000010">
    <property type="protein sequence ID" value="KXL52098.1"/>
    <property type="molecule type" value="Genomic_DNA"/>
</dbReference>
<accession>A0A136WC48</accession>
<proteinExistence type="predicted"/>
<dbReference type="STRING" id="36847.CLNEO_24470"/>
<evidence type="ECO:0000313" key="1">
    <source>
        <dbReference type="EMBL" id="KXL52098.1"/>
    </source>
</evidence>
<dbReference type="Proteomes" id="UP000070539">
    <property type="component" value="Unassembled WGS sequence"/>
</dbReference>
<name>A0A136WC48_9FIRM</name>